<dbReference type="Proteomes" id="UP001320706">
    <property type="component" value="Unassembled WGS sequence"/>
</dbReference>
<evidence type="ECO:0000313" key="2">
    <source>
        <dbReference type="Proteomes" id="UP001320706"/>
    </source>
</evidence>
<sequence length="347" mass="39751">MSLCQDLPSDFIAKHFYTCASDPYSQFTTYTTDFTHTMPTALKRKTSPGAVDVEEPSKRRFAEAAPQSDDTTTETAAEPAGEESQEIPTPDATETPDTTDDAAAKARERAARFAALRARNTDSRKANLKETTAETQRQATDPSLLTSLNRKRDIAQHKLLQADTEAAGEDFERKRAWDWTVEESARWDKRLEKKQKHRDDVAFQDFRQDARKVYKRQLREMKPDREAYEQEKMSLVERAAASGGLEIVETEEGELIAVDRDGTFYSTADSTEFVQNRPSKEAVDRLVGEIRKAEEVRMKKRRDRKGEDEADVTYINDKNKQFNQKLARFYNKYTSDIRESFERGTAI</sequence>
<gene>
    <name evidence="1" type="primary">syf2</name>
    <name evidence="1" type="ORF">M8818_003987</name>
</gene>
<protein>
    <submittedName>
        <fullName evidence="1">Pre-mRNA-splicing factor SYF2</fullName>
    </submittedName>
</protein>
<reference evidence="1" key="1">
    <citation type="submission" date="2024-02" db="EMBL/GenBank/DDBJ databases">
        <title>Metagenome Assembled Genome of Zalaria obscura JY119.</title>
        <authorList>
            <person name="Vighnesh L."/>
            <person name="Jagadeeshwari U."/>
            <person name="Venkata Ramana C."/>
            <person name="Sasikala C."/>
        </authorList>
    </citation>
    <scope>NUCLEOTIDE SEQUENCE</scope>
    <source>
        <strain evidence="1">JY119</strain>
    </source>
</reference>
<keyword evidence="2" id="KW-1185">Reference proteome</keyword>
<comment type="caution">
    <text evidence="1">The sequence shown here is derived from an EMBL/GenBank/DDBJ whole genome shotgun (WGS) entry which is preliminary data.</text>
</comment>
<dbReference type="EMBL" id="JAMKPW020000018">
    <property type="protein sequence ID" value="KAK8209023.1"/>
    <property type="molecule type" value="Genomic_DNA"/>
</dbReference>
<organism evidence="1 2">
    <name type="scientific">Zalaria obscura</name>
    <dbReference type="NCBI Taxonomy" id="2024903"/>
    <lineage>
        <taxon>Eukaryota</taxon>
        <taxon>Fungi</taxon>
        <taxon>Dikarya</taxon>
        <taxon>Ascomycota</taxon>
        <taxon>Pezizomycotina</taxon>
        <taxon>Dothideomycetes</taxon>
        <taxon>Dothideomycetidae</taxon>
        <taxon>Dothideales</taxon>
        <taxon>Zalariaceae</taxon>
        <taxon>Zalaria</taxon>
    </lineage>
</organism>
<evidence type="ECO:0000313" key="1">
    <source>
        <dbReference type="EMBL" id="KAK8209023.1"/>
    </source>
</evidence>
<proteinExistence type="predicted"/>
<accession>A0ACC3SD73</accession>
<name>A0ACC3SD73_9PEZI</name>